<gene>
    <name evidence="1" type="ORF">S03H2_72020</name>
</gene>
<feature type="non-terminal residue" evidence="1">
    <location>
        <position position="1"/>
    </location>
</feature>
<evidence type="ECO:0008006" key="2">
    <source>
        <dbReference type="Google" id="ProtNLM"/>
    </source>
</evidence>
<proteinExistence type="predicted"/>
<sequence>KDAQDNYGIKYYRTKIKKIEEDSETNDLIIHYQNLKTGEEKEYRANMVVLAAPLVPSKGTNELAKVLNVELDNYN</sequence>
<feature type="non-terminal residue" evidence="1">
    <location>
        <position position="75"/>
    </location>
</feature>
<organism evidence="1">
    <name type="scientific">marine sediment metagenome</name>
    <dbReference type="NCBI Taxonomy" id="412755"/>
    <lineage>
        <taxon>unclassified sequences</taxon>
        <taxon>metagenomes</taxon>
        <taxon>ecological metagenomes</taxon>
    </lineage>
</organism>
<name>X1KSL1_9ZZZZ</name>
<evidence type="ECO:0000313" key="1">
    <source>
        <dbReference type="EMBL" id="GAH96610.1"/>
    </source>
</evidence>
<reference evidence="1" key="1">
    <citation type="journal article" date="2014" name="Front. Microbiol.">
        <title>High frequency of phylogenetically diverse reductive dehalogenase-homologous genes in deep subseafloor sedimentary metagenomes.</title>
        <authorList>
            <person name="Kawai M."/>
            <person name="Futagami T."/>
            <person name="Toyoda A."/>
            <person name="Takaki Y."/>
            <person name="Nishi S."/>
            <person name="Hori S."/>
            <person name="Arai W."/>
            <person name="Tsubouchi T."/>
            <person name="Morono Y."/>
            <person name="Uchiyama I."/>
            <person name="Ito T."/>
            <person name="Fujiyama A."/>
            <person name="Inagaki F."/>
            <person name="Takami H."/>
        </authorList>
    </citation>
    <scope>NUCLEOTIDE SEQUENCE</scope>
    <source>
        <strain evidence="1">Expedition CK06-06</strain>
    </source>
</reference>
<protein>
    <recommendedName>
        <fullName evidence="2">Amine oxidase domain-containing protein</fullName>
    </recommendedName>
</protein>
<accession>X1KSL1</accession>
<dbReference type="AlphaFoldDB" id="X1KSL1"/>
<comment type="caution">
    <text evidence="1">The sequence shown here is derived from an EMBL/GenBank/DDBJ whole genome shotgun (WGS) entry which is preliminary data.</text>
</comment>
<dbReference type="InterPro" id="IPR036188">
    <property type="entry name" value="FAD/NAD-bd_sf"/>
</dbReference>
<dbReference type="EMBL" id="BARU01048470">
    <property type="protein sequence ID" value="GAH96610.1"/>
    <property type="molecule type" value="Genomic_DNA"/>
</dbReference>
<dbReference type="SUPFAM" id="SSF51905">
    <property type="entry name" value="FAD/NAD(P)-binding domain"/>
    <property type="match status" value="1"/>
</dbReference>